<reference evidence="2 3" key="1">
    <citation type="submission" date="2024-01" db="EMBL/GenBank/DDBJ databases">
        <title>The genomes of 5 underutilized Papilionoideae crops provide insights into root nodulation and disease resistanc.</title>
        <authorList>
            <person name="Yuan L."/>
        </authorList>
    </citation>
    <scope>NUCLEOTIDE SEQUENCE [LARGE SCALE GENOMIC DNA]</scope>
    <source>
        <strain evidence="2">ZHUSHIDOU_FW_LH</strain>
        <tissue evidence="2">Leaf</tissue>
    </source>
</reference>
<comment type="caution">
    <text evidence="2">The sequence shown here is derived from an EMBL/GenBank/DDBJ whole genome shotgun (WGS) entry which is preliminary data.</text>
</comment>
<sequence length="67" mass="7111">MPLRRSLVLVPGPGLDSIASLELEDEARLEQAGGRQSKTAGAGGRRRSGVGGWRLRLELLVCLGIKS</sequence>
<organism evidence="2 3">
    <name type="scientific">Crotalaria pallida</name>
    <name type="common">Smooth rattlebox</name>
    <name type="synonym">Crotalaria striata</name>
    <dbReference type="NCBI Taxonomy" id="3830"/>
    <lineage>
        <taxon>Eukaryota</taxon>
        <taxon>Viridiplantae</taxon>
        <taxon>Streptophyta</taxon>
        <taxon>Embryophyta</taxon>
        <taxon>Tracheophyta</taxon>
        <taxon>Spermatophyta</taxon>
        <taxon>Magnoliopsida</taxon>
        <taxon>eudicotyledons</taxon>
        <taxon>Gunneridae</taxon>
        <taxon>Pentapetalae</taxon>
        <taxon>rosids</taxon>
        <taxon>fabids</taxon>
        <taxon>Fabales</taxon>
        <taxon>Fabaceae</taxon>
        <taxon>Papilionoideae</taxon>
        <taxon>50 kb inversion clade</taxon>
        <taxon>genistoids sensu lato</taxon>
        <taxon>core genistoids</taxon>
        <taxon>Crotalarieae</taxon>
        <taxon>Crotalaria</taxon>
    </lineage>
</organism>
<evidence type="ECO:0000313" key="3">
    <source>
        <dbReference type="Proteomes" id="UP001372338"/>
    </source>
</evidence>
<gene>
    <name evidence="2" type="ORF">RIF29_25147</name>
</gene>
<dbReference type="AlphaFoldDB" id="A0AAN9HX76"/>
<keyword evidence="3" id="KW-1185">Reference proteome</keyword>
<evidence type="ECO:0000256" key="1">
    <source>
        <dbReference type="SAM" id="MobiDB-lite"/>
    </source>
</evidence>
<protein>
    <submittedName>
        <fullName evidence="2">Uncharacterized protein</fullName>
    </submittedName>
</protein>
<dbReference type="EMBL" id="JAYWIO010000005">
    <property type="protein sequence ID" value="KAK7259538.1"/>
    <property type="molecule type" value="Genomic_DNA"/>
</dbReference>
<proteinExistence type="predicted"/>
<evidence type="ECO:0000313" key="2">
    <source>
        <dbReference type="EMBL" id="KAK7259538.1"/>
    </source>
</evidence>
<accession>A0AAN9HX76</accession>
<name>A0AAN9HX76_CROPI</name>
<feature type="region of interest" description="Disordered" evidence="1">
    <location>
        <begin position="29"/>
        <end position="49"/>
    </location>
</feature>
<dbReference type="Proteomes" id="UP001372338">
    <property type="component" value="Unassembled WGS sequence"/>
</dbReference>